<organism evidence="1 2">
    <name type="scientific">Novosphingobium pentaromativorans</name>
    <dbReference type="NCBI Taxonomy" id="205844"/>
    <lineage>
        <taxon>Bacteria</taxon>
        <taxon>Pseudomonadati</taxon>
        <taxon>Pseudomonadota</taxon>
        <taxon>Alphaproteobacteria</taxon>
        <taxon>Sphingomonadales</taxon>
        <taxon>Sphingomonadaceae</taxon>
        <taxon>Novosphingobium</taxon>
    </lineage>
</organism>
<sequence>MTSLFGRTAWFAILALAALLAVGVQLDREGRRNPSAAMLVPPPLLSSSLQPLAQSAYGGKHVDAGLAYARAMVRRRPVPAEGLGLLAYGELEKGNKDAALRAIIRSGDRGWRDRFTQEMLVMLALQAEKWDIAAQRTVALWRIGINDDRIKGMTAELLSRPKGADAFAAQVGREKYWANAFLPWSGLAIGPDALRKVAGSMASRGARVDCAALSPRTLALVRMGRAEAASILWRDLCAKGRFTEPTAFAFREDLGDDAPIGPFDWQYPEEPGLERTFTQGKGGTVLHYRNREPLRSVVAKRNALLKPGNYAAYLDGAARAEAGFRPIVFQIICYAKDGSGRRLGDGQMNAGATDFFIPDSLCESQEILFLSGRGEGEISSPRIVPR</sequence>
<name>A0A2W5NM83_9SPHN</name>
<accession>A0A2W5NM83</accession>
<reference evidence="1 2" key="1">
    <citation type="submission" date="2017-08" db="EMBL/GenBank/DDBJ databases">
        <title>Infants hospitalized years apart are colonized by the same room-sourced microbial strains.</title>
        <authorList>
            <person name="Brooks B."/>
            <person name="Olm M.R."/>
            <person name="Firek B.A."/>
            <person name="Baker R."/>
            <person name="Thomas B.C."/>
            <person name="Morowitz M.J."/>
            <person name="Banfield J.F."/>
        </authorList>
    </citation>
    <scope>NUCLEOTIDE SEQUENCE [LARGE SCALE GENOMIC DNA]</scope>
    <source>
        <strain evidence="1">S2_005_002_R2_33</strain>
    </source>
</reference>
<dbReference type="Proteomes" id="UP000249082">
    <property type="component" value="Unassembled WGS sequence"/>
</dbReference>
<evidence type="ECO:0000313" key="1">
    <source>
        <dbReference type="EMBL" id="PZQ54602.1"/>
    </source>
</evidence>
<comment type="caution">
    <text evidence="1">The sequence shown here is derived from an EMBL/GenBank/DDBJ whole genome shotgun (WGS) entry which is preliminary data.</text>
</comment>
<gene>
    <name evidence="1" type="ORF">DI555_11210</name>
</gene>
<proteinExistence type="predicted"/>
<protein>
    <submittedName>
        <fullName evidence="1">Uncharacterized protein</fullName>
    </submittedName>
</protein>
<dbReference type="AlphaFoldDB" id="A0A2W5NM83"/>
<dbReference type="EMBL" id="QFPX01000008">
    <property type="protein sequence ID" value="PZQ54602.1"/>
    <property type="molecule type" value="Genomic_DNA"/>
</dbReference>
<evidence type="ECO:0000313" key="2">
    <source>
        <dbReference type="Proteomes" id="UP000249082"/>
    </source>
</evidence>